<dbReference type="Proteomes" id="UP000325315">
    <property type="component" value="Unassembled WGS sequence"/>
</dbReference>
<dbReference type="PANTHER" id="PTHR33067">
    <property type="entry name" value="RNA-DIRECTED DNA POLYMERASE-RELATED"/>
    <property type="match status" value="1"/>
</dbReference>
<feature type="region of interest" description="Disordered" evidence="1">
    <location>
        <begin position="1"/>
        <end position="26"/>
    </location>
</feature>
<dbReference type="InterPro" id="IPR021109">
    <property type="entry name" value="Peptidase_aspartic_dom_sf"/>
</dbReference>
<feature type="compositionally biased region" description="Basic and acidic residues" evidence="1">
    <location>
        <begin position="1"/>
        <end position="10"/>
    </location>
</feature>
<gene>
    <name evidence="2" type="ORF">EPI10_031589</name>
</gene>
<dbReference type="OrthoDB" id="1828359at2759"/>
<evidence type="ECO:0000313" key="3">
    <source>
        <dbReference type="Proteomes" id="UP000325315"/>
    </source>
</evidence>
<evidence type="ECO:0000313" key="2">
    <source>
        <dbReference type="EMBL" id="KAA3487784.1"/>
    </source>
</evidence>
<name>A0A5B6X3C0_9ROSI</name>
<proteinExistence type="predicted"/>
<protein>
    <submittedName>
        <fullName evidence="2">Uncharacterized protein</fullName>
    </submittedName>
</protein>
<keyword evidence="3" id="KW-1185">Reference proteome</keyword>
<sequence>MMGDIKRQIGIEESLEAEDEPGPEEVTTGVAEIVKEITKDSTGAKILFTSRLEEKQKQHDEEFVSFLNLFKTLNVNLPLIELIEKVPKYAKFLKEIMSTHRKIKIGSIYFNRGLCDLGASINLMPLSVFEKLDFIIPADFVVFDFGEDRKIPILLGRHFLATSRSTIDLEKSELTMKINGEIETFKCGHQLSEEGWR</sequence>
<feature type="compositionally biased region" description="Acidic residues" evidence="1">
    <location>
        <begin position="13"/>
        <end position="23"/>
    </location>
</feature>
<dbReference type="Gene3D" id="2.40.70.10">
    <property type="entry name" value="Acid Proteases"/>
    <property type="match status" value="1"/>
</dbReference>
<comment type="caution">
    <text evidence="2">The sequence shown here is derived from an EMBL/GenBank/DDBJ whole genome shotgun (WGS) entry which is preliminary data.</text>
</comment>
<dbReference type="EMBL" id="SMMG02000001">
    <property type="protein sequence ID" value="KAA3487784.1"/>
    <property type="molecule type" value="Genomic_DNA"/>
</dbReference>
<reference evidence="3" key="1">
    <citation type="journal article" date="2019" name="Plant Biotechnol. J.">
        <title>Genome sequencing of the Australian wild diploid species Gossypium australe highlights disease resistance and delayed gland morphogenesis.</title>
        <authorList>
            <person name="Cai Y."/>
            <person name="Cai X."/>
            <person name="Wang Q."/>
            <person name="Wang P."/>
            <person name="Zhang Y."/>
            <person name="Cai C."/>
            <person name="Xu Y."/>
            <person name="Wang K."/>
            <person name="Zhou Z."/>
            <person name="Wang C."/>
            <person name="Geng S."/>
            <person name="Li B."/>
            <person name="Dong Q."/>
            <person name="Hou Y."/>
            <person name="Wang H."/>
            <person name="Ai P."/>
            <person name="Liu Z."/>
            <person name="Yi F."/>
            <person name="Sun M."/>
            <person name="An G."/>
            <person name="Cheng J."/>
            <person name="Zhang Y."/>
            <person name="Shi Q."/>
            <person name="Xie Y."/>
            <person name="Shi X."/>
            <person name="Chang Y."/>
            <person name="Huang F."/>
            <person name="Chen Y."/>
            <person name="Hong S."/>
            <person name="Mi L."/>
            <person name="Sun Q."/>
            <person name="Zhang L."/>
            <person name="Zhou B."/>
            <person name="Peng R."/>
            <person name="Zhang X."/>
            <person name="Liu F."/>
        </authorList>
    </citation>
    <scope>NUCLEOTIDE SEQUENCE [LARGE SCALE GENOMIC DNA]</scope>
    <source>
        <strain evidence="3">cv. PA1801</strain>
    </source>
</reference>
<organism evidence="2 3">
    <name type="scientific">Gossypium australe</name>
    <dbReference type="NCBI Taxonomy" id="47621"/>
    <lineage>
        <taxon>Eukaryota</taxon>
        <taxon>Viridiplantae</taxon>
        <taxon>Streptophyta</taxon>
        <taxon>Embryophyta</taxon>
        <taxon>Tracheophyta</taxon>
        <taxon>Spermatophyta</taxon>
        <taxon>Magnoliopsida</taxon>
        <taxon>eudicotyledons</taxon>
        <taxon>Gunneridae</taxon>
        <taxon>Pentapetalae</taxon>
        <taxon>rosids</taxon>
        <taxon>malvids</taxon>
        <taxon>Malvales</taxon>
        <taxon>Malvaceae</taxon>
        <taxon>Malvoideae</taxon>
        <taxon>Gossypium</taxon>
    </lineage>
</organism>
<evidence type="ECO:0000256" key="1">
    <source>
        <dbReference type="SAM" id="MobiDB-lite"/>
    </source>
</evidence>
<accession>A0A5B6X3C0</accession>
<dbReference type="PANTHER" id="PTHR33067:SF31">
    <property type="entry name" value="RNA-DIRECTED DNA POLYMERASE"/>
    <property type="match status" value="1"/>
</dbReference>
<dbReference type="AlphaFoldDB" id="A0A5B6X3C0"/>